<reference evidence="4" key="1">
    <citation type="submission" date="2016-03" db="EMBL/GenBank/DDBJ databases">
        <authorList>
            <person name="Oger P.M."/>
        </authorList>
    </citation>
    <scope>NUCLEOTIDE SEQUENCE [LARGE SCALE GENOMIC DNA]</scope>
    <source>
        <strain evidence="4">OG-1</strain>
    </source>
</reference>
<accession>A0A142CXS2</accession>
<dbReference type="OrthoDB" id="28494at2157"/>
<keyword evidence="1" id="KW-1133">Transmembrane helix</keyword>
<dbReference type="KEGG" id="tpep:A0127_09965"/>
<dbReference type="InterPro" id="IPR036390">
    <property type="entry name" value="WH_DNA-bd_sf"/>
</dbReference>
<dbReference type="InterPro" id="IPR036388">
    <property type="entry name" value="WH-like_DNA-bd_sf"/>
</dbReference>
<keyword evidence="4" id="KW-1185">Reference proteome</keyword>
<evidence type="ECO:0000313" key="3">
    <source>
        <dbReference type="EMBL" id="AMQ19574.1"/>
    </source>
</evidence>
<dbReference type="InterPro" id="IPR002831">
    <property type="entry name" value="Tscrpt_reg_TrmB_N"/>
</dbReference>
<proteinExistence type="predicted"/>
<evidence type="ECO:0000259" key="2">
    <source>
        <dbReference type="Pfam" id="PF01978"/>
    </source>
</evidence>
<name>A0A142CXS2_9EURY</name>
<dbReference type="Proteomes" id="UP000073604">
    <property type="component" value="Chromosome"/>
</dbReference>
<keyword evidence="1" id="KW-0812">Transmembrane</keyword>
<keyword evidence="1" id="KW-0472">Membrane</keyword>
<evidence type="ECO:0000256" key="1">
    <source>
        <dbReference type="SAM" id="Phobius"/>
    </source>
</evidence>
<dbReference type="STRING" id="53952.A0127_09965"/>
<dbReference type="AlphaFoldDB" id="A0A142CXS2"/>
<dbReference type="EMBL" id="CP014750">
    <property type="protein sequence ID" value="AMQ19574.1"/>
    <property type="molecule type" value="Genomic_DNA"/>
</dbReference>
<feature type="transmembrane region" description="Helical" evidence="1">
    <location>
        <begin position="169"/>
        <end position="189"/>
    </location>
</feature>
<organism evidence="3 4">
    <name type="scientific">Thermococcus peptonophilus</name>
    <dbReference type="NCBI Taxonomy" id="53952"/>
    <lineage>
        <taxon>Archaea</taxon>
        <taxon>Methanobacteriati</taxon>
        <taxon>Methanobacteriota</taxon>
        <taxon>Thermococci</taxon>
        <taxon>Thermococcales</taxon>
        <taxon>Thermococcaceae</taxon>
        <taxon>Thermococcus</taxon>
    </lineage>
</organism>
<dbReference type="CDD" id="cd00090">
    <property type="entry name" value="HTH_ARSR"/>
    <property type="match status" value="1"/>
</dbReference>
<dbReference type="InterPro" id="IPR011991">
    <property type="entry name" value="ArsR-like_HTH"/>
</dbReference>
<evidence type="ECO:0000313" key="4">
    <source>
        <dbReference type="Proteomes" id="UP000073604"/>
    </source>
</evidence>
<gene>
    <name evidence="3" type="ORF">A0127_09965</name>
</gene>
<protein>
    <recommendedName>
        <fullName evidence="2">Transcription regulator TrmB N-terminal domain-containing protein</fullName>
    </recommendedName>
</protein>
<feature type="domain" description="Transcription regulator TrmB N-terminal" evidence="2">
    <location>
        <begin position="209"/>
        <end position="268"/>
    </location>
</feature>
<sequence>MLFNAVSAQYTVSSLILEVYSDGYVRVTWEVIPEGYVTQVTVPLLGNHVENIIAEDENGTPLNYQVFGDGILVYVNNAGVVNVSYYTPDLTSKEGLVWTLNISVDEPFTVILPENAVIVDLSDIPLDISGDEITMPPGNQSVSYLLVFDEETTSSSRIPAAGKDKSGTLLYGTISLGIVLTLSAGVYFIRGRKTRKREGLTREEFEKRLRKLELSDEERKVLLYLYDHGRRASQAEVREALGIPKTTAWRMFQRLEKRGLVKILKGKKENWVELRF</sequence>
<dbReference type="Pfam" id="PF01978">
    <property type="entry name" value="TrmB"/>
    <property type="match status" value="1"/>
</dbReference>
<dbReference type="SUPFAM" id="SSF46785">
    <property type="entry name" value="Winged helix' DNA-binding domain"/>
    <property type="match status" value="1"/>
</dbReference>
<dbReference type="Gene3D" id="1.10.10.10">
    <property type="entry name" value="Winged helix-like DNA-binding domain superfamily/Winged helix DNA-binding domain"/>
    <property type="match status" value="1"/>
</dbReference>